<sequence>MLIEKIHYKVSHPTNRYLPATLTETLVFLVCITGFDKPPTFTSSPLSNTRLFFAPSNPNLPPRPSYVLLGGGQEWVSVREAFWHYAIAASPEEADIVPVELVSVEYEAKTETLTESILSLTKLLPEYTNSCYRPLSLEPVCFTDEFSRPKAIHQTLAFSGIKDDFTAAFTELINPHPISNPKPRNRTLNPSEK</sequence>
<accession>A0A6A4GNM1</accession>
<gene>
    <name evidence="1" type="ORF">BT96DRAFT_1005476</name>
</gene>
<reference evidence="1" key="1">
    <citation type="journal article" date="2019" name="Environ. Microbiol.">
        <title>Fungal ecological strategies reflected in gene transcription - a case study of two litter decomposers.</title>
        <authorList>
            <person name="Barbi F."/>
            <person name="Kohler A."/>
            <person name="Barry K."/>
            <person name="Baskaran P."/>
            <person name="Daum C."/>
            <person name="Fauchery L."/>
            <person name="Ihrmark K."/>
            <person name="Kuo A."/>
            <person name="LaButti K."/>
            <person name="Lipzen A."/>
            <person name="Morin E."/>
            <person name="Grigoriev I.V."/>
            <person name="Henrissat B."/>
            <person name="Lindahl B."/>
            <person name="Martin F."/>
        </authorList>
    </citation>
    <scope>NUCLEOTIDE SEQUENCE</scope>
    <source>
        <strain evidence="1">JB14</strain>
    </source>
</reference>
<proteinExistence type="predicted"/>
<evidence type="ECO:0000313" key="2">
    <source>
        <dbReference type="Proteomes" id="UP000799118"/>
    </source>
</evidence>
<protein>
    <submittedName>
        <fullName evidence="1">Uncharacterized protein</fullName>
    </submittedName>
</protein>
<keyword evidence="2" id="KW-1185">Reference proteome</keyword>
<dbReference type="EMBL" id="ML769826">
    <property type="protein sequence ID" value="KAE9387066.1"/>
    <property type="molecule type" value="Genomic_DNA"/>
</dbReference>
<dbReference type="AlphaFoldDB" id="A0A6A4GNM1"/>
<dbReference type="Proteomes" id="UP000799118">
    <property type="component" value="Unassembled WGS sequence"/>
</dbReference>
<evidence type="ECO:0000313" key="1">
    <source>
        <dbReference type="EMBL" id="KAE9387066.1"/>
    </source>
</evidence>
<name>A0A6A4GNM1_9AGAR</name>
<organism evidence="1 2">
    <name type="scientific">Gymnopus androsaceus JB14</name>
    <dbReference type="NCBI Taxonomy" id="1447944"/>
    <lineage>
        <taxon>Eukaryota</taxon>
        <taxon>Fungi</taxon>
        <taxon>Dikarya</taxon>
        <taxon>Basidiomycota</taxon>
        <taxon>Agaricomycotina</taxon>
        <taxon>Agaricomycetes</taxon>
        <taxon>Agaricomycetidae</taxon>
        <taxon>Agaricales</taxon>
        <taxon>Marasmiineae</taxon>
        <taxon>Omphalotaceae</taxon>
        <taxon>Gymnopus</taxon>
    </lineage>
</organism>